<evidence type="ECO:0000256" key="7">
    <source>
        <dbReference type="HAMAP-Rule" id="MF_00127"/>
    </source>
</evidence>
<comment type="catalytic activity">
    <reaction evidence="6 7">
        <text>tRNA(His) + L-histidine + ATP = L-histidyl-tRNA(His) + AMP + diphosphate + H(+)</text>
        <dbReference type="Rhea" id="RHEA:17313"/>
        <dbReference type="Rhea" id="RHEA-COMP:9665"/>
        <dbReference type="Rhea" id="RHEA-COMP:9689"/>
        <dbReference type="ChEBI" id="CHEBI:15378"/>
        <dbReference type="ChEBI" id="CHEBI:30616"/>
        <dbReference type="ChEBI" id="CHEBI:33019"/>
        <dbReference type="ChEBI" id="CHEBI:57595"/>
        <dbReference type="ChEBI" id="CHEBI:78442"/>
        <dbReference type="ChEBI" id="CHEBI:78527"/>
        <dbReference type="ChEBI" id="CHEBI:456215"/>
        <dbReference type="EC" id="6.1.1.21"/>
    </reaction>
</comment>
<evidence type="ECO:0000313" key="10">
    <source>
        <dbReference type="Proteomes" id="UP000232222"/>
    </source>
</evidence>
<dbReference type="NCBIfam" id="TIGR00442">
    <property type="entry name" value="hisS"/>
    <property type="match status" value="1"/>
</dbReference>
<dbReference type="InterPro" id="IPR036621">
    <property type="entry name" value="Anticodon-bd_dom_sf"/>
</dbReference>
<sequence length="424" mass="49340">MIKRPRGTRDFFKNDLIHYQFLETTLKNILTDFNFQEIRTPLLETEELFCRSVGEETDVVSKEMYQFIDKKGRKLVLRPEGTAPIVRALIENKWYLPEYLPLKLYYLGPMFRYERPQIGRYRQFDQLGVEIYGEANLYQDLELISLIKGITDTFGLTQEVELEVNYLVSGANRQDYLTLLKKCLHHENQSRPLCDDCRRRLETNPLRTLDCKIDNIQAIENLPLMKDFLTTTESNDWEDFLMGLNELEIPWKWNPLLVRGLDYYTGLVFELKIKKPILGSQTTLLAGGRYNELVQSLDGPHLPAIGFGLGIDRFLLTLEALNYPFPKTDSPVIITVPLTKEAVLWNLTFLHKLRQNHLKVETDLTLKGLKHGFKQAQKTKARFLLVIGDKEMKNHQGQLKDQITGQSIILPLAEIPNYLLNHRQ</sequence>
<dbReference type="SUPFAM" id="SSF55681">
    <property type="entry name" value="Class II aaRS and biotin synthetases"/>
    <property type="match status" value="1"/>
</dbReference>
<dbReference type="GO" id="GO:0005737">
    <property type="term" value="C:cytoplasm"/>
    <property type="evidence" value="ECO:0007669"/>
    <property type="project" value="UniProtKB-SubCell"/>
</dbReference>
<reference evidence="9 10" key="1">
    <citation type="submission" date="2017-11" db="EMBL/GenBank/DDBJ databases">
        <title>Genome sequence of Entomoplasma freundtii BARC 318 (ATCC 51999).</title>
        <authorList>
            <person name="Lo W.-S."/>
            <person name="Gasparich G.E."/>
            <person name="Kuo C.-H."/>
        </authorList>
    </citation>
    <scope>NUCLEOTIDE SEQUENCE [LARGE SCALE GENOMIC DNA]</scope>
    <source>
        <strain evidence="9 10">BARC 318</strain>
    </source>
</reference>
<dbReference type="GO" id="GO:0004821">
    <property type="term" value="F:histidine-tRNA ligase activity"/>
    <property type="evidence" value="ECO:0007669"/>
    <property type="project" value="UniProtKB-UniRule"/>
</dbReference>
<keyword evidence="4 7" id="KW-0067">ATP-binding</keyword>
<dbReference type="Proteomes" id="UP000232222">
    <property type="component" value="Chromosome"/>
</dbReference>
<name>A0A2K8NRG7_9MOLU</name>
<dbReference type="PANTHER" id="PTHR43707">
    <property type="entry name" value="HISTIDYL-TRNA SYNTHETASE"/>
    <property type="match status" value="1"/>
</dbReference>
<dbReference type="Gene3D" id="3.40.50.800">
    <property type="entry name" value="Anticodon-binding domain"/>
    <property type="match status" value="1"/>
</dbReference>
<dbReference type="InterPro" id="IPR004154">
    <property type="entry name" value="Anticodon-bd"/>
</dbReference>
<evidence type="ECO:0000256" key="8">
    <source>
        <dbReference type="PIRSR" id="PIRSR001549-1"/>
    </source>
</evidence>
<keyword evidence="7" id="KW-0436">Ligase</keyword>
<keyword evidence="2 7" id="KW-0963">Cytoplasm</keyword>
<keyword evidence="7" id="KW-0648">Protein biosynthesis</keyword>
<evidence type="ECO:0000313" key="9">
    <source>
        <dbReference type="EMBL" id="ATZ16374.1"/>
    </source>
</evidence>
<dbReference type="Pfam" id="PF13393">
    <property type="entry name" value="tRNA-synt_His"/>
    <property type="match status" value="1"/>
</dbReference>
<dbReference type="EC" id="6.1.1.21" evidence="7"/>
<feature type="binding site" evidence="8">
    <location>
        <position position="130"/>
    </location>
    <ligand>
        <name>L-histidine</name>
        <dbReference type="ChEBI" id="CHEBI:57595"/>
    </ligand>
</feature>
<feature type="binding site" evidence="8">
    <location>
        <position position="259"/>
    </location>
    <ligand>
        <name>L-histidine</name>
        <dbReference type="ChEBI" id="CHEBI:57595"/>
    </ligand>
</feature>
<dbReference type="InterPro" id="IPR015807">
    <property type="entry name" value="His-tRNA-ligase"/>
</dbReference>
<evidence type="ECO:0000256" key="1">
    <source>
        <dbReference type="ARBA" id="ARBA00008226"/>
    </source>
</evidence>
<dbReference type="KEGG" id="efr:EFREU_v1c03480"/>
<comment type="similarity">
    <text evidence="1 7">Belongs to the class-II aminoacyl-tRNA synthetase family.</text>
</comment>
<evidence type="ECO:0000256" key="3">
    <source>
        <dbReference type="ARBA" id="ARBA00022741"/>
    </source>
</evidence>
<feature type="binding site" evidence="8">
    <location>
        <begin position="263"/>
        <end position="264"/>
    </location>
    <ligand>
        <name>L-histidine</name>
        <dbReference type="ChEBI" id="CHEBI:57595"/>
    </ligand>
</feature>
<evidence type="ECO:0000256" key="4">
    <source>
        <dbReference type="ARBA" id="ARBA00022840"/>
    </source>
</evidence>
<dbReference type="CDD" id="cd00773">
    <property type="entry name" value="HisRS-like_core"/>
    <property type="match status" value="1"/>
</dbReference>
<dbReference type="EMBL" id="CP024962">
    <property type="protein sequence ID" value="ATZ16374.1"/>
    <property type="molecule type" value="Genomic_DNA"/>
</dbReference>
<dbReference type="InterPro" id="IPR045864">
    <property type="entry name" value="aa-tRNA-synth_II/BPL/LPL"/>
</dbReference>
<keyword evidence="10" id="KW-1185">Reference proteome</keyword>
<feature type="binding site" evidence="8">
    <location>
        <begin position="80"/>
        <end position="82"/>
    </location>
    <ligand>
        <name>L-histidine</name>
        <dbReference type="ChEBI" id="CHEBI:57595"/>
    </ligand>
</feature>
<comment type="subcellular location">
    <subcellularLocation>
        <location evidence="7">Cytoplasm</location>
    </subcellularLocation>
</comment>
<feature type="binding site" evidence="8">
    <location>
        <position position="126"/>
    </location>
    <ligand>
        <name>L-histidine</name>
        <dbReference type="ChEBI" id="CHEBI:57595"/>
    </ligand>
</feature>
<dbReference type="Pfam" id="PF03129">
    <property type="entry name" value="HGTP_anticodon"/>
    <property type="match status" value="1"/>
</dbReference>
<gene>
    <name evidence="7 9" type="primary">hisS</name>
    <name evidence="9" type="ORF">EFREU_v1c03480</name>
</gene>
<evidence type="ECO:0000256" key="2">
    <source>
        <dbReference type="ARBA" id="ARBA00022490"/>
    </source>
</evidence>
<dbReference type="PROSITE" id="PS50862">
    <property type="entry name" value="AA_TRNA_LIGASE_II"/>
    <property type="match status" value="1"/>
</dbReference>
<dbReference type="InterPro" id="IPR006195">
    <property type="entry name" value="aa-tRNA-synth_II"/>
</dbReference>
<dbReference type="SUPFAM" id="SSF52954">
    <property type="entry name" value="Class II aaRS ABD-related"/>
    <property type="match status" value="1"/>
</dbReference>
<dbReference type="HAMAP" id="MF_00127">
    <property type="entry name" value="His_tRNA_synth"/>
    <property type="match status" value="1"/>
</dbReference>
<proteinExistence type="inferred from homology"/>
<accession>A0A2K8NRG7</accession>
<evidence type="ECO:0000256" key="5">
    <source>
        <dbReference type="ARBA" id="ARBA00023146"/>
    </source>
</evidence>
<dbReference type="InterPro" id="IPR004516">
    <property type="entry name" value="HisRS/HisZ"/>
</dbReference>
<dbReference type="Gene3D" id="3.30.930.10">
    <property type="entry name" value="Bira Bifunctional Protein, Domain 2"/>
    <property type="match status" value="1"/>
</dbReference>
<feature type="binding site" evidence="8">
    <location>
        <position position="112"/>
    </location>
    <ligand>
        <name>L-histidine</name>
        <dbReference type="ChEBI" id="CHEBI:57595"/>
    </ligand>
</feature>
<organism evidence="9 10">
    <name type="scientific">Entomoplasma freundtii</name>
    <dbReference type="NCBI Taxonomy" id="74700"/>
    <lineage>
        <taxon>Bacteria</taxon>
        <taxon>Bacillati</taxon>
        <taxon>Mycoplasmatota</taxon>
        <taxon>Mollicutes</taxon>
        <taxon>Entomoplasmatales</taxon>
        <taxon>Entomoplasmataceae</taxon>
        <taxon>Entomoplasma</taxon>
    </lineage>
</organism>
<keyword evidence="5 7" id="KW-0030">Aminoacyl-tRNA synthetase</keyword>
<keyword evidence="3 7" id="KW-0547">Nucleotide-binding</keyword>
<dbReference type="GO" id="GO:0005524">
    <property type="term" value="F:ATP binding"/>
    <property type="evidence" value="ECO:0007669"/>
    <property type="project" value="UniProtKB-UniRule"/>
</dbReference>
<dbReference type="GO" id="GO:0006427">
    <property type="term" value="P:histidyl-tRNA aminoacylation"/>
    <property type="evidence" value="ECO:0007669"/>
    <property type="project" value="UniProtKB-UniRule"/>
</dbReference>
<comment type="subunit">
    <text evidence="7">Homodimer.</text>
</comment>
<dbReference type="PIRSF" id="PIRSF001549">
    <property type="entry name" value="His-tRNA_synth"/>
    <property type="match status" value="1"/>
</dbReference>
<protein>
    <recommendedName>
        <fullName evidence="7">Histidine--tRNA ligase</fullName>
        <ecNumber evidence="7">6.1.1.21</ecNumber>
    </recommendedName>
    <alternativeName>
        <fullName evidence="7">Histidyl-tRNA synthetase</fullName>
        <shortName evidence="7">HisRS</shortName>
    </alternativeName>
</protein>
<evidence type="ECO:0000256" key="6">
    <source>
        <dbReference type="ARBA" id="ARBA00047639"/>
    </source>
</evidence>
<dbReference type="PANTHER" id="PTHR43707:SF1">
    <property type="entry name" value="HISTIDINE--TRNA LIGASE, MITOCHONDRIAL-RELATED"/>
    <property type="match status" value="1"/>
</dbReference>
<dbReference type="InterPro" id="IPR041715">
    <property type="entry name" value="HisRS-like_core"/>
</dbReference>
<dbReference type="AlphaFoldDB" id="A0A2K8NRG7"/>